<dbReference type="PATRIC" id="fig|1341181.4.peg.245"/>
<dbReference type="EMBL" id="AVGG01000001">
    <property type="protein sequence ID" value="ESU29775.1"/>
    <property type="molecule type" value="Genomic_DNA"/>
</dbReference>
<dbReference type="Gene3D" id="3.40.50.2020">
    <property type="match status" value="1"/>
</dbReference>
<dbReference type="Proteomes" id="UP000018004">
    <property type="component" value="Unassembled WGS sequence"/>
</dbReference>
<dbReference type="AlphaFoldDB" id="V6SZE3"/>
<sequence length="211" mass="23173">MGYRSFTNRTEAGRLLAAKLFRYKDTDTVVLAIPRGGVPIGYEVAKALHLPLSIVLSKKIGHPGNKEYAIGSVSQDTVIMGNRSGVSDDYIEREIIRLREALSEKQQLYTGSVPFPEIEGRNVIIVDDGIATGNTVLVSIAMLRKKNPKKIIVATPVVPLDAVGRFTAEADEFVYLLAPGYFGAVGAFYEEFGQVEDREAIRLLRDANKSQ</sequence>
<keyword evidence="3" id="KW-1185">Reference proteome</keyword>
<dbReference type="eggNOG" id="COG1926">
    <property type="taxonomic scope" value="Bacteria"/>
</dbReference>
<dbReference type="CDD" id="cd06223">
    <property type="entry name" value="PRTases_typeI"/>
    <property type="match status" value="1"/>
</dbReference>
<name>V6SZE3_9FLAO</name>
<accession>V6SZE3</accession>
<protein>
    <submittedName>
        <fullName evidence="2">Phosphoribosyltransferase</fullName>
    </submittedName>
</protein>
<dbReference type="STRING" id="1341181.FLJC2902T_02510"/>
<comment type="caution">
    <text evidence="2">The sequence shown here is derived from an EMBL/GenBank/DDBJ whole genome shotgun (WGS) entry which is preliminary data.</text>
</comment>
<keyword evidence="2" id="KW-0808">Transferase</keyword>
<dbReference type="Pfam" id="PF00156">
    <property type="entry name" value="Pribosyltran"/>
    <property type="match status" value="1"/>
</dbReference>
<proteinExistence type="predicted"/>
<evidence type="ECO:0000313" key="3">
    <source>
        <dbReference type="Proteomes" id="UP000018004"/>
    </source>
</evidence>
<dbReference type="RefSeq" id="WP_023577955.1">
    <property type="nucleotide sequence ID" value="NZ_AVGG01000001.1"/>
</dbReference>
<gene>
    <name evidence="2" type="ORF">FLJC2902T_02510</name>
</gene>
<reference evidence="2 3" key="1">
    <citation type="submission" date="2013-08" db="EMBL/GenBank/DDBJ databases">
        <title>Flavobacterium limnosediminis JC2902 genome sequencing.</title>
        <authorList>
            <person name="Lee K."/>
            <person name="Yi H."/>
            <person name="Park S."/>
            <person name="Chun J."/>
        </authorList>
    </citation>
    <scope>NUCLEOTIDE SEQUENCE [LARGE SCALE GENOMIC DNA]</scope>
    <source>
        <strain evidence="2 3">JC2902</strain>
    </source>
</reference>
<organism evidence="2 3">
    <name type="scientific">Flavobacterium limnosediminis JC2902</name>
    <dbReference type="NCBI Taxonomy" id="1341181"/>
    <lineage>
        <taxon>Bacteria</taxon>
        <taxon>Pseudomonadati</taxon>
        <taxon>Bacteroidota</taxon>
        <taxon>Flavobacteriia</taxon>
        <taxon>Flavobacteriales</taxon>
        <taxon>Flavobacteriaceae</taxon>
        <taxon>Flavobacterium</taxon>
    </lineage>
</organism>
<dbReference type="InterPro" id="IPR029057">
    <property type="entry name" value="PRTase-like"/>
</dbReference>
<dbReference type="InterPro" id="IPR000836">
    <property type="entry name" value="PRTase_dom"/>
</dbReference>
<keyword evidence="2" id="KW-0328">Glycosyltransferase</keyword>
<feature type="domain" description="Phosphoribosyltransferase" evidence="1">
    <location>
        <begin position="13"/>
        <end position="157"/>
    </location>
</feature>
<dbReference type="SUPFAM" id="SSF53271">
    <property type="entry name" value="PRTase-like"/>
    <property type="match status" value="1"/>
</dbReference>
<evidence type="ECO:0000259" key="1">
    <source>
        <dbReference type="Pfam" id="PF00156"/>
    </source>
</evidence>
<dbReference type="OrthoDB" id="9810066at2"/>
<dbReference type="Gene3D" id="3.30.1310.20">
    <property type="entry name" value="PRTase-like"/>
    <property type="match status" value="1"/>
</dbReference>
<evidence type="ECO:0000313" key="2">
    <source>
        <dbReference type="EMBL" id="ESU29775.1"/>
    </source>
</evidence>
<dbReference type="GO" id="GO:0016757">
    <property type="term" value="F:glycosyltransferase activity"/>
    <property type="evidence" value="ECO:0007669"/>
    <property type="project" value="UniProtKB-KW"/>
</dbReference>